<dbReference type="RefSeq" id="WP_116612583.1">
    <property type="nucleotide sequence ID" value="NZ_QEOB01000012.1"/>
</dbReference>
<protein>
    <submittedName>
        <fullName evidence="1">Phage gp36-like protein</fullName>
    </submittedName>
</protein>
<name>A0ABX5KLZ9_9BURK</name>
<organism evidence="1 2">
    <name type="scientific">Paraburkholderia unamae</name>
    <dbReference type="NCBI Taxonomy" id="219649"/>
    <lineage>
        <taxon>Bacteria</taxon>
        <taxon>Pseudomonadati</taxon>
        <taxon>Pseudomonadota</taxon>
        <taxon>Betaproteobacteria</taxon>
        <taxon>Burkholderiales</taxon>
        <taxon>Burkholderiaceae</taxon>
        <taxon>Paraburkholderia</taxon>
    </lineage>
</organism>
<proteinExistence type="predicted"/>
<evidence type="ECO:0000313" key="2">
    <source>
        <dbReference type="Proteomes" id="UP000245712"/>
    </source>
</evidence>
<accession>A0ABX5KLZ9</accession>
<sequence>MAYAAQTDMVSRFGEDEVVAITDRQMSGAIDPDALGDALDTASAEMDTYLSGRYQLPLAPVPRFLVTLCCDIARYQLCVGGTRLSDDIRDRYRDAVRFLELAAAGKVTLGVTAVGQVQPVNTVEFNVGTKIFSQRDRGAF</sequence>
<keyword evidence="2" id="KW-1185">Reference proteome</keyword>
<gene>
    <name evidence="1" type="ORF">C7402_112237</name>
</gene>
<comment type="caution">
    <text evidence="1">The sequence shown here is derived from an EMBL/GenBank/DDBJ whole genome shotgun (WGS) entry which is preliminary data.</text>
</comment>
<dbReference type="Proteomes" id="UP000245712">
    <property type="component" value="Unassembled WGS sequence"/>
</dbReference>
<dbReference type="InterPro" id="IPR009752">
    <property type="entry name" value="Phage_Mu_GpJ"/>
</dbReference>
<dbReference type="Pfam" id="PF07030">
    <property type="entry name" value="Phage_Mu_Gp36"/>
    <property type="match status" value="1"/>
</dbReference>
<evidence type="ECO:0000313" key="1">
    <source>
        <dbReference type="EMBL" id="PVX80050.1"/>
    </source>
</evidence>
<dbReference type="EMBL" id="QEOB01000012">
    <property type="protein sequence ID" value="PVX80050.1"/>
    <property type="molecule type" value="Genomic_DNA"/>
</dbReference>
<reference evidence="1 2" key="1">
    <citation type="submission" date="2018-05" db="EMBL/GenBank/DDBJ databases">
        <title>Genomic Encyclopedia of Type Strains, Phase IV (KMG-V): Genome sequencing to study the core and pangenomes of soil and plant-associated prokaryotes.</title>
        <authorList>
            <person name="Whitman W."/>
        </authorList>
    </citation>
    <scope>NUCLEOTIDE SEQUENCE [LARGE SCALE GENOMIC DNA]</scope>
    <source>
        <strain evidence="1 2">SCZa-39</strain>
    </source>
</reference>